<feature type="region of interest" description="Disordered" evidence="1">
    <location>
        <begin position="183"/>
        <end position="202"/>
    </location>
</feature>
<dbReference type="HOGENOM" id="CLU_567963_0_0_1"/>
<dbReference type="KEGG" id="ehx:EMIHUDRAFT_230834"/>
<sequence>MPQPAAATAYGCGQPLPQYNLGSCAIPGMVAQQQYWMPTFAQQPPLGILPARQGSSASCGTGFGSTPAAARQATTHDALWRQQPPTPQMAHLPGLGMPPGYPGFLPPGILPPGNAYHACGGAAHAPCYPSFAMPNGGGPTGLAPQAAWTLPNAVPQAAWAAPAWIPGCHMAAPPAAGSYCQPAPSSAVPGGSMPPAPTAPANAPEPISKVKDASTPEVAALKHVAGLRRDALPALLSRFHRDLSRKHPKIREALGHTTYTIGAAMQGDTELGEANAYIAKFIDTCLDGDSAHVAAFRQRYEGDPRLLYDGVYLMEQIAKLYQITHGSAEAKIAKKEFKNAVFFTMGMDLAKSRENGLRLIKQFESVPGLFTGPIDTWHAIIDKMPSALKDDQKSLRREIDRWQDGHSVQPWTSREALIDNIARLLLGQESGGLEASAAEEQSARNAEAAEQRAFDARSGVKRWLPPEEGSPAAWQKAFQLA</sequence>
<keyword evidence="3" id="KW-1185">Reference proteome</keyword>
<dbReference type="RefSeq" id="XP_005784920.1">
    <property type="nucleotide sequence ID" value="XM_005784863.1"/>
</dbReference>
<dbReference type="EnsemblProtists" id="EOD32491">
    <property type="protein sequence ID" value="EOD32491"/>
    <property type="gene ID" value="EMIHUDRAFT_230834"/>
</dbReference>
<reference evidence="3" key="1">
    <citation type="journal article" date="2013" name="Nature">
        <title>Pan genome of the phytoplankton Emiliania underpins its global distribution.</title>
        <authorList>
            <person name="Read B.A."/>
            <person name="Kegel J."/>
            <person name="Klute M.J."/>
            <person name="Kuo A."/>
            <person name="Lefebvre S.C."/>
            <person name="Maumus F."/>
            <person name="Mayer C."/>
            <person name="Miller J."/>
            <person name="Monier A."/>
            <person name="Salamov A."/>
            <person name="Young J."/>
            <person name="Aguilar M."/>
            <person name="Claverie J.M."/>
            <person name="Frickenhaus S."/>
            <person name="Gonzalez K."/>
            <person name="Herman E.K."/>
            <person name="Lin Y.C."/>
            <person name="Napier J."/>
            <person name="Ogata H."/>
            <person name="Sarno A.F."/>
            <person name="Shmutz J."/>
            <person name="Schroeder D."/>
            <person name="de Vargas C."/>
            <person name="Verret F."/>
            <person name="von Dassow P."/>
            <person name="Valentin K."/>
            <person name="Van de Peer Y."/>
            <person name="Wheeler G."/>
            <person name="Dacks J.B."/>
            <person name="Delwiche C.F."/>
            <person name="Dyhrman S.T."/>
            <person name="Glockner G."/>
            <person name="John U."/>
            <person name="Richards T."/>
            <person name="Worden A.Z."/>
            <person name="Zhang X."/>
            <person name="Grigoriev I.V."/>
            <person name="Allen A.E."/>
            <person name="Bidle K."/>
            <person name="Borodovsky M."/>
            <person name="Bowler C."/>
            <person name="Brownlee C."/>
            <person name="Cock J.M."/>
            <person name="Elias M."/>
            <person name="Gladyshev V.N."/>
            <person name="Groth M."/>
            <person name="Guda C."/>
            <person name="Hadaegh A."/>
            <person name="Iglesias-Rodriguez M.D."/>
            <person name="Jenkins J."/>
            <person name="Jones B.M."/>
            <person name="Lawson T."/>
            <person name="Leese F."/>
            <person name="Lindquist E."/>
            <person name="Lobanov A."/>
            <person name="Lomsadze A."/>
            <person name="Malik S.B."/>
            <person name="Marsh M.E."/>
            <person name="Mackinder L."/>
            <person name="Mock T."/>
            <person name="Mueller-Roeber B."/>
            <person name="Pagarete A."/>
            <person name="Parker M."/>
            <person name="Probert I."/>
            <person name="Quesneville H."/>
            <person name="Raines C."/>
            <person name="Rensing S.A."/>
            <person name="Riano-Pachon D.M."/>
            <person name="Richier S."/>
            <person name="Rokitta S."/>
            <person name="Shiraiwa Y."/>
            <person name="Soanes D.M."/>
            <person name="van der Giezen M."/>
            <person name="Wahlund T.M."/>
            <person name="Williams B."/>
            <person name="Wilson W."/>
            <person name="Wolfe G."/>
            <person name="Wurch L.L."/>
        </authorList>
    </citation>
    <scope>NUCLEOTIDE SEQUENCE</scope>
</reference>
<dbReference type="PaxDb" id="2903-EOD32491"/>
<accession>A0A0D3K9Q6</accession>
<protein>
    <submittedName>
        <fullName evidence="2">Uncharacterized protein</fullName>
    </submittedName>
</protein>
<evidence type="ECO:0000313" key="3">
    <source>
        <dbReference type="Proteomes" id="UP000013827"/>
    </source>
</evidence>
<feature type="region of interest" description="Disordered" evidence="1">
    <location>
        <begin position="438"/>
        <end position="476"/>
    </location>
</feature>
<reference evidence="2" key="2">
    <citation type="submission" date="2024-10" db="UniProtKB">
        <authorList>
            <consortium name="EnsemblProtists"/>
        </authorList>
    </citation>
    <scope>IDENTIFICATION</scope>
</reference>
<proteinExistence type="predicted"/>
<evidence type="ECO:0000313" key="2">
    <source>
        <dbReference type="EnsemblProtists" id="EOD32491"/>
    </source>
</evidence>
<dbReference type="AlphaFoldDB" id="A0A0D3K9Q6"/>
<dbReference type="Proteomes" id="UP000013827">
    <property type="component" value="Unassembled WGS sequence"/>
</dbReference>
<name>A0A0D3K9Q6_EMIH1</name>
<dbReference type="GeneID" id="17277764"/>
<evidence type="ECO:0000256" key="1">
    <source>
        <dbReference type="SAM" id="MobiDB-lite"/>
    </source>
</evidence>
<organism evidence="2 3">
    <name type="scientific">Emiliania huxleyi (strain CCMP1516)</name>
    <dbReference type="NCBI Taxonomy" id="280463"/>
    <lineage>
        <taxon>Eukaryota</taxon>
        <taxon>Haptista</taxon>
        <taxon>Haptophyta</taxon>
        <taxon>Prymnesiophyceae</taxon>
        <taxon>Isochrysidales</taxon>
        <taxon>Noelaerhabdaceae</taxon>
        <taxon>Emiliania</taxon>
    </lineage>
</organism>